<dbReference type="InterPro" id="IPR018060">
    <property type="entry name" value="HTH_AraC"/>
</dbReference>
<organism evidence="5 6">
    <name type="scientific">Aquirhabdus parva</name>
    <dbReference type="NCBI Taxonomy" id="2283318"/>
    <lineage>
        <taxon>Bacteria</taxon>
        <taxon>Pseudomonadati</taxon>
        <taxon>Pseudomonadota</taxon>
        <taxon>Gammaproteobacteria</taxon>
        <taxon>Moraxellales</taxon>
        <taxon>Moraxellaceae</taxon>
        <taxon>Aquirhabdus</taxon>
    </lineage>
</organism>
<dbReference type="SMART" id="SM00342">
    <property type="entry name" value="HTH_ARAC"/>
    <property type="match status" value="1"/>
</dbReference>
<dbReference type="Proteomes" id="UP000253940">
    <property type="component" value="Chromosome"/>
</dbReference>
<name>A0A345P9F2_9GAMM</name>
<accession>A0A345P9F2</accession>
<gene>
    <name evidence="5" type="ORF">HYN46_14325</name>
</gene>
<protein>
    <submittedName>
        <fullName evidence="5">AraC family transcriptional regulator</fullName>
    </submittedName>
</protein>
<dbReference type="InterPro" id="IPR009057">
    <property type="entry name" value="Homeodomain-like_sf"/>
</dbReference>
<keyword evidence="1" id="KW-0805">Transcription regulation</keyword>
<dbReference type="PANTHER" id="PTHR47894">
    <property type="entry name" value="HTH-TYPE TRANSCRIPTIONAL REGULATOR GADX"/>
    <property type="match status" value="1"/>
</dbReference>
<keyword evidence="6" id="KW-1185">Reference proteome</keyword>
<dbReference type="EMBL" id="CP031222">
    <property type="protein sequence ID" value="AXI03911.1"/>
    <property type="molecule type" value="Genomic_DNA"/>
</dbReference>
<keyword evidence="2" id="KW-0238">DNA-binding</keyword>
<evidence type="ECO:0000256" key="2">
    <source>
        <dbReference type="ARBA" id="ARBA00023125"/>
    </source>
</evidence>
<dbReference type="SUPFAM" id="SSF46689">
    <property type="entry name" value="Homeodomain-like"/>
    <property type="match status" value="1"/>
</dbReference>
<dbReference type="PROSITE" id="PS01124">
    <property type="entry name" value="HTH_ARAC_FAMILY_2"/>
    <property type="match status" value="1"/>
</dbReference>
<dbReference type="KEGG" id="mbah:HYN46_14325"/>
<dbReference type="GO" id="GO:0005829">
    <property type="term" value="C:cytosol"/>
    <property type="evidence" value="ECO:0007669"/>
    <property type="project" value="TreeGrafter"/>
</dbReference>
<keyword evidence="3" id="KW-0804">Transcription</keyword>
<proteinExistence type="predicted"/>
<evidence type="ECO:0000256" key="3">
    <source>
        <dbReference type="ARBA" id="ARBA00023163"/>
    </source>
</evidence>
<dbReference type="PRINTS" id="PR00032">
    <property type="entry name" value="HTHARAC"/>
</dbReference>
<dbReference type="PANTHER" id="PTHR47894:SF1">
    <property type="entry name" value="HTH-TYPE TRANSCRIPTIONAL REGULATOR VQSM"/>
    <property type="match status" value="1"/>
</dbReference>
<dbReference type="InterPro" id="IPR020449">
    <property type="entry name" value="Tscrpt_reg_AraC-type_HTH"/>
</dbReference>
<dbReference type="Pfam" id="PF12833">
    <property type="entry name" value="HTH_18"/>
    <property type="match status" value="1"/>
</dbReference>
<dbReference type="GO" id="GO:0000976">
    <property type="term" value="F:transcription cis-regulatory region binding"/>
    <property type="evidence" value="ECO:0007669"/>
    <property type="project" value="TreeGrafter"/>
</dbReference>
<sequence length="100" mass="11624">MDVIEHFKHQGTLFFASNVSYMLRFAELRGATAEQLLEEARLKDAQNFLKNTQFRVDDIAVKLGYQNSANFICAFYRWTGITPSEYRKSLEQPKHAFDAK</sequence>
<dbReference type="Gene3D" id="1.10.10.60">
    <property type="entry name" value="Homeodomain-like"/>
    <property type="match status" value="1"/>
</dbReference>
<evidence type="ECO:0000259" key="4">
    <source>
        <dbReference type="PROSITE" id="PS01124"/>
    </source>
</evidence>
<evidence type="ECO:0000313" key="6">
    <source>
        <dbReference type="Proteomes" id="UP000253940"/>
    </source>
</evidence>
<evidence type="ECO:0000256" key="1">
    <source>
        <dbReference type="ARBA" id="ARBA00023015"/>
    </source>
</evidence>
<evidence type="ECO:0000313" key="5">
    <source>
        <dbReference type="EMBL" id="AXI03911.1"/>
    </source>
</evidence>
<dbReference type="OrthoDB" id="5850238at2"/>
<reference evidence="5 6" key="1">
    <citation type="submission" date="2018-07" db="EMBL/GenBank/DDBJ databases">
        <title>Genome sequencing of Moraxellaceae gen. HYN0046.</title>
        <authorList>
            <person name="Kim M."/>
            <person name="Yi H."/>
        </authorList>
    </citation>
    <scope>NUCLEOTIDE SEQUENCE [LARGE SCALE GENOMIC DNA]</scope>
    <source>
        <strain evidence="5 6">HYN0046</strain>
    </source>
</reference>
<feature type="domain" description="HTH araC/xylS-type" evidence="4">
    <location>
        <begin position="24"/>
        <end position="89"/>
    </location>
</feature>
<dbReference type="GO" id="GO:0003700">
    <property type="term" value="F:DNA-binding transcription factor activity"/>
    <property type="evidence" value="ECO:0007669"/>
    <property type="project" value="InterPro"/>
</dbReference>
<dbReference type="AlphaFoldDB" id="A0A345P9F2"/>